<proteinExistence type="predicted"/>
<dbReference type="AlphaFoldDB" id="A0A5J5DDV5"/>
<feature type="non-terminal residue" evidence="1">
    <location>
        <position position="177"/>
    </location>
</feature>
<dbReference type="Proteomes" id="UP000327493">
    <property type="component" value="Chromosome 7"/>
</dbReference>
<sequence>MCVILLKKKAPRKKMKMYSQLPYATRPTRTAGEVMAASLAQGGPCTSFKCEWCFRYFCSGDADSIQVSASDVTGLELSQLIVKINSASDDNISNLIGDIVTCKYTGIVSVDKRHSMIRAVILHSTMRLIPMLDQLRKGLQLYELPKIMKTHQYLWKTLQGKMIRYILVSTTLTQDLI</sequence>
<accession>A0A5J5DDV5</accession>
<reference evidence="1 2" key="1">
    <citation type="submission" date="2019-08" db="EMBL/GenBank/DDBJ databases">
        <title>A chromosome-level genome assembly, high-density linkage maps, and genome scans reveal the genomic architecture of hybrid incompatibilities underlying speciation via character displacement in darters (Percidae: Etheostominae).</title>
        <authorList>
            <person name="Moran R.L."/>
            <person name="Catchen J.M."/>
            <person name="Fuller R.C."/>
        </authorList>
    </citation>
    <scope>NUCLEOTIDE SEQUENCE [LARGE SCALE GENOMIC DNA]</scope>
    <source>
        <strain evidence="1">EspeVRDwgs_2016</strain>
        <tissue evidence="1">Muscle</tissue>
    </source>
</reference>
<evidence type="ECO:0000313" key="2">
    <source>
        <dbReference type="Proteomes" id="UP000327493"/>
    </source>
</evidence>
<name>A0A5J5DDV5_9PERO</name>
<protein>
    <submittedName>
        <fullName evidence="1">Uncharacterized protein</fullName>
    </submittedName>
</protein>
<comment type="caution">
    <text evidence="1">The sequence shown here is derived from an EMBL/GenBank/DDBJ whole genome shotgun (WGS) entry which is preliminary data.</text>
</comment>
<organism evidence="1 2">
    <name type="scientific">Etheostoma spectabile</name>
    <name type="common">orangethroat darter</name>
    <dbReference type="NCBI Taxonomy" id="54343"/>
    <lineage>
        <taxon>Eukaryota</taxon>
        <taxon>Metazoa</taxon>
        <taxon>Chordata</taxon>
        <taxon>Craniata</taxon>
        <taxon>Vertebrata</taxon>
        <taxon>Euteleostomi</taxon>
        <taxon>Actinopterygii</taxon>
        <taxon>Neopterygii</taxon>
        <taxon>Teleostei</taxon>
        <taxon>Neoteleostei</taxon>
        <taxon>Acanthomorphata</taxon>
        <taxon>Eupercaria</taxon>
        <taxon>Perciformes</taxon>
        <taxon>Percoidei</taxon>
        <taxon>Percidae</taxon>
        <taxon>Etheostomatinae</taxon>
        <taxon>Etheostoma</taxon>
    </lineage>
</organism>
<keyword evidence="2" id="KW-1185">Reference proteome</keyword>
<gene>
    <name evidence="1" type="ORF">FQN60_002224</name>
</gene>
<evidence type="ECO:0000313" key="1">
    <source>
        <dbReference type="EMBL" id="KAA8591281.1"/>
    </source>
</evidence>
<dbReference type="EMBL" id="VOFY01000007">
    <property type="protein sequence ID" value="KAA8591281.1"/>
    <property type="molecule type" value="Genomic_DNA"/>
</dbReference>